<organism evidence="4 5">
    <name type="scientific">Candidatus Merdivivens faecigallinarum</name>
    <dbReference type="NCBI Taxonomy" id="2840871"/>
    <lineage>
        <taxon>Bacteria</taxon>
        <taxon>Pseudomonadati</taxon>
        <taxon>Bacteroidota</taxon>
        <taxon>Bacteroidia</taxon>
        <taxon>Bacteroidales</taxon>
        <taxon>Muribaculaceae</taxon>
        <taxon>Muribaculaceae incertae sedis</taxon>
        <taxon>Candidatus Merdivivens</taxon>
    </lineage>
</organism>
<evidence type="ECO:0000256" key="3">
    <source>
        <dbReference type="SAM" id="SignalP"/>
    </source>
</evidence>
<dbReference type="InterPro" id="IPR000667">
    <property type="entry name" value="Peptidase_S13"/>
</dbReference>
<reference evidence="4" key="2">
    <citation type="journal article" date="2021" name="PeerJ">
        <title>Extensive microbial diversity within the chicken gut microbiome revealed by metagenomics and culture.</title>
        <authorList>
            <person name="Gilroy R."/>
            <person name="Ravi A."/>
            <person name="Getino M."/>
            <person name="Pursley I."/>
            <person name="Horton D.L."/>
            <person name="Alikhan N.F."/>
            <person name="Baker D."/>
            <person name="Gharbi K."/>
            <person name="Hall N."/>
            <person name="Watson M."/>
            <person name="Adriaenssens E.M."/>
            <person name="Foster-Nyarko E."/>
            <person name="Jarju S."/>
            <person name="Secka A."/>
            <person name="Antonio M."/>
            <person name="Oren A."/>
            <person name="Chaudhuri R.R."/>
            <person name="La Ragione R."/>
            <person name="Hildebrand F."/>
            <person name="Pallen M.J."/>
        </authorList>
    </citation>
    <scope>NUCLEOTIDE SEQUENCE</scope>
    <source>
        <strain evidence="4">B3-2255</strain>
    </source>
</reference>
<dbReference type="GO" id="GO:0009002">
    <property type="term" value="F:serine-type D-Ala-D-Ala carboxypeptidase activity"/>
    <property type="evidence" value="ECO:0007669"/>
    <property type="project" value="UniProtKB-EC"/>
</dbReference>
<gene>
    <name evidence="4" type="primary">dacB</name>
    <name evidence="4" type="ORF">IAC87_03020</name>
</gene>
<sequence>MANKIFSHAFSALLALSAITANVHGQTLADLIKDTEIREGCIISLAVTDAGGNTLAEWNADYPMVPASTMKTVTTGLALQELGSGFRFRTSIAYSGYTDSLGTLHGDLYIIGGADPTLASTRKKQDSLFNIWGNAVKSAGIDSIAGSIIGDAGFFPDEMAPGSWEWGDLGTYYGAGASGLSFHENSISIRIIPAENTGQRPYAEQIYPETPWMHIDNLSTTGPRWSPNTILLYTSELCPVAEIRGSYPINGGINIEECCNKYPAMTCAYHFDRYLAANGINSLSGPMDTGRFTTRDPSEFADRDSLHYIITTYSESLSSIVAKTNMESNNMYAETLFKMTGLQTGGSASYETAIKTAGKLLDEMGIDTKGYRQTDGSGLSRQNLVSARFLSTFLSKAAAGPEGDAFIKSLPVPGHEGTLKHVLKDVKPEYSSRIRAKSGSMSGVRCYAGYIFPDNRKKPVSFALMSNNHAGKGSDMQKAIEEILKALLAELMPGKSIVL</sequence>
<comment type="similarity">
    <text evidence="1">Belongs to the peptidase S13 family.</text>
</comment>
<evidence type="ECO:0000256" key="2">
    <source>
        <dbReference type="ARBA" id="ARBA00022801"/>
    </source>
</evidence>
<keyword evidence="4" id="KW-0645">Protease</keyword>
<dbReference type="PANTHER" id="PTHR30023">
    <property type="entry name" value="D-ALANYL-D-ALANINE CARBOXYPEPTIDASE"/>
    <property type="match status" value="1"/>
</dbReference>
<comment type="caution">
    <text evidence="4">The sequence shown here is derived from an EMBL/GenBank/DDBJ whole genome shotgun (WGS) entry which is preliminary data.</text>
</comment>
<keyword evidence="4" id="KW-0121">Carboxypeptidase</keyword>
<dbReference type="PRINTS" id="PR00922">
    <property type="entry name" value="DADACBPTASE3"/>
</dbReference>
<evidence type="ECO:0000313" key="5">
    <source>
        <dbReference type="Proteomes" id="UP000823772"/>
    </source>
</evidence>
<dbReference type="AlphaFoldDB" id="A0A9D9NPY2"/>
<keyword evidence="2 4" id="KW-0378">Hydrolase</keyword>
<reference evidence="4" key="1">
    <citation type="submission" date="2020-10" db="EMBL/GenBank/DDBJ databases">
        <authorList>
            <person name="Gilroy R."/>
        </authorList>
    </citation>
    <scope>NUCLEOTIDE SEQUENCE</scope>
    <source>
        <strain evidence="4">B3-2255</strain>
    </source>
</reference>
<dbReference type="Proteomes" id="UP000823772">
    <property type="component" value="Unassembled WGS sequence"/>
</dbReference>
<dbReference type="SUPFAM" id="SSF56601">
    <property type="entry name" value="beta-lactamase/transpeptidase-like"/>
    <property type="match status" value="1"/>
</dbReference>
<dbReference type="InterPro" id="IPR012338">
    <property type="entry name" value="Beta-lactam/transpept-like"/>
</dbReference>
<dbReference type="Pfam" id="PF02113">
    <property type="entry name" value="Peptidase_S13"/>
    <property type="match status" value="1"/>
</dbReference>
<dbReference type="NCBIfam" id="TIGR00666">
    <property type="entry name" value="PBP4"/>
    <property type="match status" value="1"/>
</dbReference>
<dbReference type="Gene3D" id="3.50.80.20">
    <property type="entry name" value="D-Ala-D-Ala carboxypeptidase C, peptidase S13"/>
    <property type="match status" value="1"/>
</dbReference>
<name>A0A9D9NPY2_9BACT</name>
<proteinExistence type="inferred from homology"/>
<dbReference type="Gene3D" id="3.40.710.10">
    <property type="entry name" value="DD-peptidase/beta-lactamase superfamily"/>
    <property type="match status" value="1"/>
</dbReference>
<evidence type="ECO:0000313" key="4">
    <source>
        <dbReference type="EMBL" id="MBO8481502.1"/>
    </source>
</evidence>
<dbReference type="GO" id="GO:0000270">
    <property type="term" value="P:peptidoglycan metabolic process"/>
    <property type="evidence" value="ECO:0007669"/>
    <property type="project" value="TreeGrafter"/>
</dbReference>
<accession>A0A9D9NPY2</accession>
<feature type="chain" id="PRO_5038438521" evidence="3">
    <location>
        <begin position="26"/>
        <end position="499"/>
    </location>
</feature>
<dbReference type="GO" id="GO:0006508">
    <property type="term" value="P:proteolysis"/>
    <property type="evidence" value="ECO:0007669"/>
    <property type="project" value="InterPro"/>
</dbReference>
<keyword evidence="3" id="KW-0732">Signal</keyword>
<dbReference type="PANTHER" id="PTHR30023:SF0">
    <property type="entry name" value="PENICILLIN-SENSITIVE CARBOXYPEPTIDASE A"/>
    <property type="match status" value="1"/>
</dbReference>
<protein>
    <submittedName>
        <fullName evidence="4">D-alanyl-D-alanine carboxypeptidase/D-alanyl-D-alanine-endopeptidase</fullName>
        <ecNumber evidence="4">3.4.16.4</ecNumber>
    </submittedName>
</protein>
<dbReference type="EC" id="3.4.16.4" evidence="4"/>
<dbReference type="EMBL" id="JADILY010000063">
    <property type="protein sequence ID" value="MBO8481502.1"/>
    <property type="molecule type" value="Genomic_DNA"/>
</dbReference>
<feature type="signal peptide" evidence="3">
    <location>
        <begin position="1"/>
        <end position="25"/>
    </location>
</feature>
<evidence type="ECO:0000256" key="1">
    <source>
        <dbReference type="ARBA" id="ARBA00006096"/>
    </source>
</evidence>